<dbReference type="AlphaFoldDB" id="A0A5B7F5P5"/>
<proteinExistence type="predicted"/>
<keyword evidence="3" id="KW-1185">Reference proteome</keyword>
<evidence type="ECO:0000313" key="2">
    <source>
        <dbReference type="EMBL" id="MPC42790.1"/>
    </source>
</evidence>
<comment type="caution">
    <text evidence="2">The sequence shown here is derived from an EMBL/GenBank/DDBJ whole genome shotgun (WGS) entry which is preliminary data.</text>
</comment>
<evidence type="ECO:0000313" key="3">
    <source>
        <dbReference type="Proteomes" id="UP000324222"/>
    </source>
</evidence>
<dbReference type="EMBL" id="VSRR010005570">
    <property type="protein sequence ID" value="MPC42790.1"/>
    <property type="molecule type" value="Genomic_DNA"/>
</dbReference>
<feature type="compositionally biased region" description="Polar residues" evidence="1">
    <location>
        <begin position="131"/>
        <end position="145"/>
    </location>
</feature>
<gene>
    <name evidence="2" type="ORF">E2C01_036421</name>
</gene>
<evidence type="ECO:0000256" key="1">
    <source>
        <dbReference type="SAM" id="MobiDB-lite"/>
    </source>
</evidence>
<name>A0A5B7F5P5_PORTR</name>
<reference evidence="2 3" key="1">
    <citation type="submission" date="2019-05" db="EMBL/GenBank/DDBJ databases">
        <title>Another draft genome of Portunus trituberculatus and its Hox gene families provides insights of decapod evolution.</title>
        <authorList>
            <person name="Jeong J.-H."/>
            <person name="Song I."/>
            <person name="Kim S."/>
            <person name="Choi T."/>
            <person name="Kim D."/>
            <person name="Ryu S."/>
            <person name="Kim W."/>
        </authorList>
    </citation>
    <scope>NUCLEOTIDE SEQUENCE [LARGE SCALE GENOMIC DNA]</scope>
    <source>
        <tissue evidence="2">Muscle</tissue>
    </source>
</reference>
<protein>
    <submittedName>
        <fullName evidence="2">Uncharacterized protein</fullName>
    </submittedName>
</protein>
<dbReference type="Proteomes" id="UP000324222">
    <property type="component" value="Unassembled WGS sequence"/>
</dbReference>
<sequence length="145" mass="15562">MSFGCEARLNFGATSADPQAPPVPLRRLAVTPGTVVKLHTIPADGLGSLMQITVSADNFFSALRVLSYIFIRSTSERRSIFQNANSRGISFTITWGSSCLPRGGLKVMISFPASRTDRPTNHPTPSCHATHASTQNLSGSSCHSR</sequence>
<accession>A0A5B7F5P5</accession>
<feature type="region of interest" description="Disordered" evidence="1">
    <location>
        <begin position="113"/>
        <end position="145"/>
    </location>
</feature>
<organism evidence="2 3">
    <name type="scientific">Portunus trituberculatus</name>
    <name type="common">Swimming crab</name>
    <name type="synonym">Neptunus trituberculatus</name>
    <dbReference type="NCBI Taxonomy" id="210409"/>
    <lineage>
        <taxon>Eukaryota</taxon>
        <taxon>Metazoa</taxon>
        <taxon>Ecdysozoa</taxon>
        <taxon>Arthropoda</taxon>
        <taxon>Crustacea</taxon>
        <taxon>Multicrustacea</taxon>
        <taxon>Malacostraca</taxon>
        <taxon>Eumalacostraca</taxon>
        <taxon>Eucarida</taxon>
        <taxon>Decapoda</taxon>
        <taxon>Pleocyemata</taxon>
        <taxon>Brachyura</taxon>
        <taxon>Eubrachyura</taxon>
        <taxon>Portunoidea</taxon>
        <taxon>Portunidae</taxon>
        <taxon>Portuninae</taxon>
        <taxon>Portunus</taxon>
    </lineage>
</organism>